<dbReference type="InterPro" id="IPR037175">
    <property type="entry name" value="KFase_sf"/>
</dbReference>
<sequence length="283" mass="31350">MTNHNTSLFCPLLPLAAVLALVSVTSVAGAVSPSDLQKIMEEERNYMKKKVIDICHKYVPDLPAYGSNNGLGNFIKLETSIKLGGLSNYSVFKLATHSGTHVDAPGHFNQTLFESGYDVVTLHLPALNVLVVDTPRDKNITDMFLIFGIISCLPTYLFSSDIKRSLNIPRGVKRVLFRTLNTDRRLMYKKEFESSYAAFTSDGAEYLVQNTDIKLIGVDYLSVAINPKEELVKVHQLLLDPKDIIPVEGLNLDDAVPGVYTIHCVPLRLVHGDGSPTRCILFQ</sequence>
<gene>
    <name evidence="5" type="ORF">R3W88_027101</name>
</gene>
<dbReference type="PANTHER" id="PTHR31118:SF18">
    <property type="entry name" value="KYNURENINE FORMAMIDASE-LIKE ISOFORM X1"/>
    <property type="match status" value="1"/>
</dbReference>
<keyword evidence="3" id="KW-0272">Extracellular matrix</keyword>
<keyword evidence="6" id="KW-1185">Reference proteome</keyword>
<dbReference type="GO" id="GO:0004061">
    <property type="term" value="F:arylformamidase activity"/>
    <property type="evidence" value="ECO:0007669"/>
    <property type="project" value="InterPro"/>
</dbReference>
<evidence type="ECO:0000313" key="5">
    <source>
        <dbReference type="EMBL" id="KAK4724322.1"/>
    </source>
</evidence>
<feature type="chain" id="PRO_5043832867" evidence="4">
    <location>
        <begin position="30"/>
        <end position="283"/>
    </location>
</feature>
<evidence type="ECO:0000256" key="3">
    <source>
        <dbReference type="ARBA" id="ARBA00022530"/>
    </source>
</evidence>
<feature type="signal peptide" evidence="4">
    <location>
        <begin position="1"/>
        <end position="29"/>
    </location>
</feature>
<evidence type="ECO:0000256" key="4">
    <source>
        <dbReference type="SAM" id="SignalP"/>
    </source>
</evidence>
<keyword evidence="3" id="KW-0964">Secreted</keyword>
<evidence type="ECO:0000256" key="2">
    <source>
        <dbReference type="ARBA" id="ARBA00007865"/>
    </source>
</evidence>
<dbReference type="EMBL" id="JAWPEI010000006">
    <property type="protein sequence ID" value="KAK4724322.1"/>
    <property type="molecule type" value="Genomic_DNA"/>
</dbReference>
<dbReference type="Pfam" id="PF04199">
    <property type="entry name" value="Cyclase"/>
    <property type="match status" value="1"/>
</dbReference>
<comment type="subcellular location">
    <subcellularLocation>
        <location evidence="1">Secreted</location>
        <location evidence="1">Extracellular space</location>
        <location evidence="1">Extracellular matrix</location>
    </subcellularLocation>
</comment>
<dbReference type="InterPro" id="IPR007325">
    <property type="entry name" value="KFase/CYL"/>
</dbReference>
<name>A0AAV9LGA7_9SOLN</name>
<dbReference type="GO" id="GO:0019441">
    <property type="term" value="P:L-tryptophan catabolic process to kynurenine"/>
    <property type="evidence" value="ECO:0007669"/>
    <property type="project" value="InterPro"/>
</dbReference>
<reference evidence="5 6" key="1">
    <citation type="submission" date="2023-10" db="EMBL/GenBank/DDBJ databases">
        <title>Genome-Wide Identification Analysis in wild type Solanum Pinnatisectum Reveals Some Genes Defensing Phytophthora Infestans.</title>
        <authorList>
            <person name="Sun C."/>
        </authorList>
    </citation>
    <scope>NUCLEOTIDE SEQUENCE [LARGE SCALE GENOMIC DNA]</scope>
    <source>
        <strain evidence="5">LQN</strain>
        <tissue evidence="5">Leaf</tissue>
    </source>
</reference>
<proteinExistence type="inferred from homology"/>
<comment type="similarity">
    <text evidence="2">Belongs to the Cyclase 1 superfamily.</text>
</comment>
<dbReference type="PANTHER" id="PTHR31118">
    <property type="entry name" value="CYCLASE-LIKE PROTEIN 2"/>
    <property type="match status" value="1"/>
</dbReference>
<organism evidence="5 6">
    <name type="scientific">Solanum pinnatisectum</name>
    <name type="common">tansyleaf nightshade</name>
    <dbReference type="NCBI Taxonomy" id="50273"/>
    <lineage>
        <taxon>Eukaryota</taxon>
        <taxon>Viridiplantae</taxon>
        <taxon>Streptophyta</taxon>
        <taxon>Embryophyta</taxon>
        <taxon>Tracheophyta</taxon>
        <taxon>Spermatophyta</taxon>
        <taxon>Magnoliopsida</taxon>
        <taxon>eudicotyledons</taxon>
        <taxon>Gunneridae</taxon>
        <taxon>Pentapetalae</taxon>
        <taxon>asterids</taxon>
        <taxon>lamiids</taxon>
        <taxon>Solanales</taxon>
        <taxon>Solanaceae</taxon>
        <taxon>Solanoideae</taxon>
        <taxon>Solaneae</taxon>
        <taxon>Solanum</taxon>
    </lineage>
</organism>
<dbReference type="AlphaFoldDB" id="A0AAV9LGA7"/>
<keyword evidence="4" id="KW-0732">Signal</keyword>
<evidence type="ECO:0000256" key="1">
    <source>
        <dbReference type="ARBA" id="ARBA00004498"/>
    </source>
</evidence>
<comment type="caution">
    <text evidence="5">The sequence shown here is derived from an EMBL/GenBank/DDBJ whole genome shotgun (WGS) entry which is preliminary data.</text>
</comment>
<dbReference type="Proteomes" id="UP001311915">
    <property type="component" value="Unassembled WGS sequence"/>
</dbReference>
<evidence type="ECO:0000313" key="6">
    <source>
        <dbReference type="Proteomes" id="UP001311915"/>
    </source>
</evidence>
<dbReference type="Gene3D" id="3.50.30.50">
    <property type="entry name" value="Putative cyclase"/>
    <property type="match status" value="1"/>
</dbReference>
<protein>
    <submittedName>
        <fullName evidence="5">Uncharacterized protein</fullName>
    </submittedName>
</protein>
<accession>A0AAV9LGA7</accession>
<dbReference type="SUPFAM" id="SSF102198">
    <property type="entry name" value="Putative cyclase"/>
    <property type="match status" value="1"/>
</dbReference>